<dbReference type="InterPro" id="IPR058245">
    <property type="entry name" value="NreC/VraR/RcsB-like_REC"/>
</dbReference>
<dbReference type="GO" id="GO:0003677">
    <property type="term" value="F:DNA binding"/>
    <property type="evidence" value="ECO:0007669"/>
    <property type="project" value="UniProtKB-KW"/>
</dbReference>
<dbReference type="PROSITE" id="PS50110">
    <property type="entry name" value="RESPONSE_REGULATORY"/>
    <property type="match status" value="1"/>
</dbReference>
<feature type="modified residue" description="4-aspartylphosphate" evidence="3">
    <location>
        <position position="60"/>
    </location>
</feature>
<dbReference type="PRINTS" id="PR00038">
    <property type="entry name" value="HTHLUXR"/>
</dbReference>
<dbReference type="InterPro" id="IPR011006">
    <property type="entry name" value="CheY-like_superfamily"/>
</dbReference>
<dbReference type="Proteomes" id="UP000366872">
    <property type="component" value="Unassembled WGS sequence"/>
</dbReference>
<evidence type="ECO:0000256" key="2">
    <source>
        <dbReference type="ARBA" id="ARBA00023125"/>
    </source>
</evidence>
<dbReference type="InterPro" id="IPR001789">
    <property type="entry name" value="Sig_transdc_resp-reg_receiver"/>
</dbReference>
<evidence type="ECO:0000313" key="7">
    <source>
        <dbReference type="Proteomes" id="UP000366872"/>
    </source>
</evidence>
<keyword evidence="2" id="KW-0238">DNA-binding</keyword>
<dbReference type="SUPFAM" id="SSF46894">
    <property type="entry name" value="C-terminal effector domain of the bipartite response regulators"/>
    <property type="match status" value="1"/>
</dbReference>
<dbReference type="InterPro" id="IPR039420">
    <property type="entry name" value="WalR-like"/>
</dbReference>
<sequence length="218" mass="24086">MQKTKIMLVEDNAEYREVIKFALKRYDTIELCAQFGTAEIALRSFQDMAQRTVPDVVLLDLRLPGMDGLEALPHFRKTAPDAKVVILTQSDNEADVLRAISQGASGYLLKSCSMEEIADGIRTVMEGGASLDANVAKFILNTLQAWLPRNEIEVVLTERELDTLTLLSEGLVKKEIADRLNISVTTVATHVAHIYEKFEVQNAPAAIAKAFKLGILPT</sequence>
<evidence type="ECO:0000259" key="5">
    <source>
        <dbReference type="PROSITE" id="PS50110"/>
    </source>
</evidence>
<evidence type="ECO:0000259" key="4">
    <source>
        <dbReference type="PROSITE" id="PS50043"/>
    </source>
</evidence>
<dbReference type="PANTHER" id="PTHR43214:SF43">
    <property type="entry name" value="TWO-COMPONENT RESPONSE REGULATOR"/>
    <property type="match status" value="1"/>
</dbReference>
<dbReference type="InterPro" id="IPR000792">
    <property type="entry name" value="Tscrpt_reg_LuxR_C"/>
</dbReference>
<proteinExistence type="predicted"/>
<evidence type="ECO:0000313" key="6">
    <source>
        <dbReference type="EMBL" id="VGO13861.1"/>
    </source>
</evidence>
<dbReference type="RefSeq" id="WP_136079397.1">
    <property type="nucleotide sequence ID" value="NZ_CAAHFG010000001.1"/>
</dbReference>
<gene>
    <name evidence="6" type="primary">nreC_8</name>
    <name evidence="6" type="ORF">PDESU_02418</name>
</gene>
<organism evidence="6 7">
    <name type="scientific">Pontiella desulfatans</name>
    <dbReference type="NCBI Taxonomy" id="2750659"/>
    <lineage>
        <taxon>Bacteria</taxon>
        <taxon>Pseudomonadati</taxon>
        <taxon>Kiritimatiellota</taxon>
        <taxon>Kiritimatiellia</taxon>
        <taxon>Kiritimatiellales</taxon>
        <taxon>Pontiellaceae</taxon>
        <taxon>Pontiella</taxon>
    </lineage>
</organism>
<dbReference type="SUPFAM" id="SSF52172">
    <property type="entry name" value="CheY-like"/>
    <property type="match status" value="1"/>
</dbReference>
<dbReference type="PANTHER" id="PTHR43214">
    <property type="entry name" value="TWO-COMPONENT RESPONSE REGULATOR"/>
    <property type="match status" value="1"/>
</dbReference>
<dbReference type="Pfam" id="PF00072">
    <property type="entry name" value="Response_reg"/>
    <property type="match status" value="1"/>
</dbReference>
<evidence type="ECO:0000256" key="3">
    <source>
        <dbReference type="PROSITE-ProRule" id="PRU00169"/>
    </source>
</evidence>
<dbReference type="SMART" id="SM00421">
    <property type="entry name" value="HTH_LUXR"/>
    <property type="match status" value="1"/>
</dbReference>
<dbReference type="AlphaFoldDB" id="A0A6C2U2R3"/>
<name>A0A6C2U2R3_PONDE</name>
<dbReference type="SMART" id="SM00448">
    <property type="entry name" value="REC"/>
    <property type="match status" value="1"/>
</dbReference>
<keyword evidence="7" id="KW-1185">Reference proteome</keyword>
<dbReference type="GO" id="GO:0000160">
    <property type="term" value="P:phosphorelay signal transduction system"/>
    <property type="evidence" value="ECO:0007669"/>
    <property type="project" value="InterPro"/>
</dbReference>
<protein>
    <submittedName>
        <fullName evidence="6">Oxygen regulatory protein NreC</fullName>
    </submittedName>
</protein>
<feature type="domain" description="HTH luxR-type" evidence="4">
    <location>
        <begin position="149"/>
        <end position="214"/>
    </location>
</feature>
<evidence type="ECO:0000256" key="1">
    <source>
        <dbReference type="ARBA" id="ARBA00022553"/>
    </source>
</evidence>
<reference evidence="6 7" key="1">
    <citation type="submission" date="2019-04" db="EMBL/GenBank/DDBJ databases">
        <authorList>
            <person name="Van Vliet M D."/>
        </authorList>
    </citation>
    <scope>NUCLEOTIDE SEQUENCE [LARGE SCALE GENOMIC DNA]</scope>
    <source>
        <strain evidence="6 7">F1</strain>
    </source>
</reference>
<keyword evidence="1 3" id="KW-0597">Phosphoprotein</keyword>
<dbReference type="CDD" id="cd06170">
    <property type="entry name" value="LuxR_C_like"/>
    <property type="match status" value="1"/>
</dbReference>
<dbReference type="EMBL" id="CAAHFG010000001">
    <property type="protein sequence ID" value="VGO13861.1"/>
    <property type="molecule type" value="Genomic_DNA"/>
</dbReference>
<dbReference type="GO" id="GO:0006355">
    <property type="term" value="P:regulation of DNA-templated transcription"/>
    <property type="evidence" value="ECO:0007669"/>
    <property type="project" value="InterPro"/>
</dbReference>
<dbReference type="Gene3D" id="3.40.50.2300">
    <property type="match status" value="1"/>
</dbReference>
<dbReference type="PROSITE" id="PS50043">
    <property type="entry name" value="HTH_LUXR_2"/>
    <property type="match status" value="1"/>
</dbReference>
<accession>A0A6C2U2R3</accession>
<feature type="domain" description="Response regulatory" evidence="5">
    <location>
        <begin position="5"/>
        <end position="125"/>
    </location>
</feature>
<dbReference type="CDD" id="cd17535">
    <property type="entry name" value="REC_NarL-like"/>
    <property type="match status" value="1"/>
</dbReference>
<dbReference type="Pfam" id="PF00196">
    <property type="entry name" value="GerE"/>
    <property type="match status" value="1"/>
</dbReference>
<dbReference type="InterPro" id="IPR016032">
    <property type="entry name" value="Sig_transdc_resp-reg_C-effctor"/>
</dbReference>